<reference evidence="3" key="1">
    <citation type="submission" date="2018-06" db="EMBL/GenBank/DDBJ databases">
        <authorList>
            <person name="Zhirakovskaya E."/>
        </authorList>
    </citation>
    <scope>NUCLEOTIDE SEQUENCE</scope>
</reference>
<keyword evidence="3" id="KW-0808">Transferase</keyword>
<evidence type="ECO:0000313" key="3">
    <source>
        <dbReference type="EMBL" id="VAX11782.1"/>
    </source>
</evidence>
<dbReference type="EC" id="2.4.1.-" evidence="3"/>
<dbReference type="Gene3D" id="3.40.50.2000">
    <property type="entry name" value="Glycogen Phosphorylase B"/>
    <property type="match status" value="2"/>
</dbReference>
<keyword evidence="3" id="KW-0328">Glycosyltransferase</keyword>
<evidence type="ECO:0000259" key="2">
    <source>
        <dbReference type="Pfam" id="PF13439"/>
    </source>
</evidence>
<gene>
    <name evidence="3" type="ORF">MNBD_GAMMA26-1254</name>
</gene>
<dbReference type="PANTHER" id="PTHR12526">
    <property type="entry name" value="GLYCOSYLTRANSFERASE"/>
    <property type="match status" value="1"/>
</dbReference>
<dbReference type="Pfam" id="PF00534">
    <property type="entry name" value="Glycos_transf_1"/>
    <property type="match status" value="1"/>
</dbReference>
<name>A0A3B1B6H1_9ZZZZ</name>
<dbReference type="InterPro" id="IPR001296">
    <property type="entry name" value="Glyco_trans_1"/>
</dbReference>
<dbReference type="AlphaFoldDB" id="A0A3B1B6H1"/>
<accession>A0A3B1B6H1</accession>
<sequence length="404" mass="45305">MPDSIIAAFGSVPKDGGTFTFYRNIRPALLEHGIDMRCVAIGKAQAELWEEAYVDDGCVLLAPDTRNIKKQAIVFAEWCDKEKVDIVMGINSEAILSSLPHLPEKIKAMSRCANAFDHGYKITLSCAERLARIVAITPRLKSDLIEKYGADPSKLSLIPNGIDQAPFEQAAKAKRGQELSLQLGFLGRLEHNQKGVLYLPEIVQELNRLGVQFKLRIAGKGKHQTQLELNLKTEIEKKQVELVGALTPDSVPAFLSETDLFLFTSHFEGCPNALLEAIMAGCVPVSWLIDGITDFIIEDDKSGFICPMEDVKFFARRIKELDKDREKLQAMSEATAQVGRARFTHECAAMAYASLFKEVMVELPPLWVPKPWKEFRQDPNFEHSWTELLPANIKNWLKQFTAAM</sequence>
<organism evidence="3">
    <name type="scientific">hydrothermal vent metagenome</name>
    <dbReference type="NCBI Taxonomy" id="652676"/>
    <lineage>
        <taxon>unclassified sequences</taxon>
        <taxon>metagenomes</taxon>
        <taxon>ecological metagenomes</taxon>
    </lineage>
</organism>
<dbReference type="Pfam" id="PF13439">
    <property type="entry name" value="Glyco_transf_4"/>
    <property type="match status" value="1"/>
</dbReference>
<proteinExistence type="predicted"/>
<dbReference type="SUPFAM" id="SSF53756">
    <property type="entry name" value="UDP-Glycosyltransferase/glycogen phosphorylase"/>
    <property type="match status" value="1"/>
</dbReference>
<feature type="domain" description="Glycosyl transferase family 1" evidence="1">
    <location>
        <begin position="181"/>
        <end position="336"/>
    </location>
</feature>
<feature type="domain" description="Glycosyltransferase subfamily 4-like N-terminal" evidence="2">
    <location>
        <begin position="16"/>
        <end position="163"/>
    </location>
</feature>
<protein>
    <submittedName>
        <fullName evidence="3">GLYCOSYL TRANSFERASE</fullName>
        <ecNumber evidence="3">2.4.1.-</ecNumber>
    </submittedName>
</protein>
<dbReference type="InterPro" id="IPR028098">
    <property type="entry name" value="Glyco_trans_4-like_N"/>
</dbReference>
<evidence type="ECO:0000259" key="1">
    <source>
        <dbReference type="Pfam" id="PF00534"/>
    </source>
</evidence>
<dbReference type="EMBL" id="UOFX01000091">
    <property type="protein sequence ID" value="VAX11782.1"/>
    <property type="molecule type" value="Genomic_DNA"/>
</dbReference>
<dbReference type="CDD" id="cd03801">
    <property type="entry name" value="GT4_PimA-like"/>
    <property type="match status" value="1"/>
</dbReference>
<dbReference type="GO" id="GO:0016757">
    <property type="term" value="F:glycosyltransferase activity"/>
    <property type="evidence" value="ECO:0007669"/>
    <property type="project" value="UniProtKB-KW"/>
</dbReference>